<evidence type="ECO:0000256" key="1">
    <source>
        <dbReference type="ARBA" id="ARBA00022737"/>
    </source>
</evidence>
<dbReference type="GO" id="GO:0005829">
    <property type="term" value="C:cytosol"/>
    <property type="evidence" value="ECO:0007669"/>
    <property type="project" value="TreeGrafter"/>
</dbReference>
<dbReference type="OrthoDB" id="10043504at2759"/>
<dbReference type="PANTHER" id="PTHR10271">
    <property type="entry name" value="INTERFERON-INDUCED PROTEIN WITH TETRATRICOPEPTIDE REPEATS"/>
    <property type="match status" value="1"/>
</dbReference>
<keyword evidence="5" id="KW-1185">Reference proteome</keyword>
<dbReference type="Proteomes" id="UP000230750">
    <property type="component" value="Unassembled WGS sequence"/>
</dbReference>
<evidence type="ECO:0000313" key="5">
    <source>
        <dbReference type="Proteomes" id="UP000230750"/>
    </source>
</evidence>
<dbReference type="AlphaFoldDB" id="A0A2G8JBW1"/>
<sequence length="780" mass="89404">MGDPNWWKDNPCPLHPGWGLQDISHLDHAKLKLTIDTDDNVKEVMVVETLIYRAFLAYPKGKGMLYNQTRNNSSEALEFLQQAEDKVVSLFRNCQNAKIGYGIVINTFRMWIIADASQLKEFQAKLEALEKDKTHFPKHKAYIDVVRAYILSRFGPRWREEALSLYQDAIKEFPRNYQWLFGKALMVGREARHQRVVVGWGCRLPRDIRSIFKEEETLLKNVLRINPRFNLARAFYGQVLHNLERCPRRAAEEIKEALNGDSENRTICILAAKFYRVKGPFSKAETMLRELVRRVNIAEVHCQLGCLYRSKAYHTNDAVSFRKTALHHFEKATDLDNCHYPSRLGSAQMNAMLGNKEIARNLYMDLFENEYKDKPHHVSNEFKALESALESEAFDPPDSTKFLHRLIELAVVLTDNADSVLQVPFRSLDHTIDKCLRKLETLSFHHRDVDIRQDARLKFANSNLMLQRLDVALKLYNNLYEDYKANGKVRPADVIFGFGKCYFIKGNKVKADGNNELAETLWKKVFLFADELTEIGDQNIEFGPSDELYADVHLAKAKASSSSLGLTSDTPNLEPGSETWQHLKLAIQRGSLEACYIYISYLQVLKEYFFKADCNIPKTLAEIQVVCEVEVPLHTNFTVTCQNGSKVSSDIIAKKDFIQTAINEVMGYGIIITPDSVGESISSITEQIIELRENRLKYELELLRSKKSNTWETAYKKALSDVIRVARNMLDNCISVCQVRTKLHGYTEVNYIGTGSNGSVPFTFDHGITRLWQVQAKAQH</sequence>
<name>A0A2G8JBW1_STIJA</name>
<dbReference type="InterPro" id="IPR011990">
    <property type="entry name" value="TPR-like_helical_dom_sf"/>
</dbReference>
<accession>A0A2G8JBW1</accession>
<evidence type="ECO:0000313" key="4">
    <source>
        <dbReference type="EMBL" id="PIK33219.1"/>
    </source>
</evidence>
<protein>
    <submittedName>
        <fullName evidence="4">Putative interferon-induced protein with tetratricopeptide repeats 5-like</fullName>
    </submittedName>
</protein>
<organism evidence="4 5">
    <name type="scientific">Stichopus japonicus</name>
    <name type="common">Sea cucumber</name>
    <dbReference type="NCBI Taxonomy" id="307972"/>
    <lineage>
        <taxon>Eukaryota</taxon>
        <taxon>Metazoa</taxon>
        <taxon>Echinodermata</taxon>
        <taxon>Eleutherozoa</taxon>
        <taxon>Echinozoa</taxon>
        <taxon>Holothuroidea</taxon>
        <taxon>Aspidochirotacea</taxon>
        <taxon>Aspidochirotida</taxon>
        <taxon>Stichopodidae</taxon>
        <taxon>Apostichopus</taxon>
    </lineage>
</organism>
<dbReference type="STRING" id="307972.A0A2G8JBW1"/>
<comment type="caution">
    <text evidence="4">The sequence shown here is derived from an EMBL/GenBank/DDBJ whole genome shotgun (WGS) entry which is preliminary data.</text>
</comment>
<dbReference type="GO" id="GO:0051607">
    <property type="term" value="P:defense response to virus"/>
    <property type="evidence" value="ECO:0007669"/>
    <property type="project" value="TreeGrafter"/>
</dbReference>
<evidence type="ECO:0000256" key="3">
    <source>
        <dbReference type="ARBA" id="ARBA00038336"/>
    </source>
</evidence>
<keyword evidence="2" id="KW-0802">TPR repeat</keyword>
<dbReference type="PANTHER" id="PTHR10271:SF0">
    <property type="entry name" value="INTERFERON-INDUCED PROTEIN WITH TETRATRICOPEPTIDE REPEATS 5"/>
    <property type="match status" value="1"/>
</dbReference>
<gene>
    <name evidence="4" type="ORF">BSL78_29964</name>
</gene>
<dbReference type="EMBL" id="MRZV01002681">
    <property type="protein sequence ID" value="PIK33219.1"/>
    <property type="molecule type" value="Genomic_DNA"/>
</dbReference>
<dbReference type="Gene3D" id="1.25.40.10">
    <property type="entry name" value="Tetratricopeptide repeat domain"/>
    <property type="match status" value="1"/>
</dbReference>
<reference evidence="4 5" key="1">
    <citation type="journal article" date="2017" name="PLoS Biol.">
        <title>The sea cucumber genome provides insights into morphological evolution and visceral regeneration.</title>
        <authorList>
            <person name="Zhang X."/>
            <person name="Sun L."/>
            <person name="Yuan J."/>
            <person name="Sun Y."/>
            <person name="Gao Y."/>
            <person name="Zhang L."/>
            <person name="Li S."/>
            <person name="Dai H."/>
            <person name="Hamel J.F."/>
            <person name="Liu C."/>
            <person name="Yu Y."/>
            <person name="Liu S."/>
            <person name="Lin W."/>
            <person name="Guo K."/>
            <person name="Jin S."/>
            <person name="Xu P."/>
            <person name="Storey K.B."/>
            <person name="Huan P."/>
            <person name="Zhang T."/>
            <person name="Zhou Y."/>
            <person name="Zhang J."/>
            <person name="Lin C."/>
            <person name="Li X."/>
            <person name="Xing L."/>
            <person name="Huo D."/>
            <person name="Sun M."/>
            <person name="Wang L."/>
            <person name="Mercier A."/>
            <person name="Li F."/>
            <person name="Yang H."/>
            <person name="Xiang J."/>
        </authorList>
    </citation>
    <scope>NUCLEOTIDE SEQUENCE [LARGE SCALE GENOMIC DNA]</scope>
    <source>
        <strain evidence="4">Shaxun</strain>
        <tissue evidence="4">Muscle</tissue>
    </source>
</reference>
<keyword evidence="1" id="KW-0677">Repeat</keyword>
<comment type="similarity">
    <text evidence="3">Belongs to the IFIT family.</text>
</comment>
<dbReference type="SUPFAM" id="SSF48452">
    <property type="entry name" value="TPR-like"/>
    <property type="match status" value="1"/>
</dbReference>
<proteinExistence type="inferred from homology"/>
<evidence type="ECO:0000256" key="2">
    <source>
        <dbReference type="ARBA" id="ARBA00022803"/>
    </source>
</evidence>